<evidence type="ECO:0000259" key="5">
    <source>
        <dbReference type="SMART" id="SM00382"/>
    </source>
</evidence>
<evidence type="ECO:0000256" key="3">
    <source>
        <dbReference type="ARBA" id="ARBA00022840"/>
    </source>
</evidence>
<dbReference type="GeneID" id="118425612"/>
<feature type="region of interest" description="Disordered" evidence="4">
    <location>
        <begin position="151"/>
        <end position="224"/>
    </location>
</feature>
<feature type="compositionally biased region" description="Basic and acidic residues" evidence="4">
    <location>
        <begin position="195"/>
        <end position="224"/>
    </location>
</feature>
<dbReference type="PRINTS" id="PR00819">
    <property type="entry name" value="CBXCFQXSUPER"/>
</dbReference>
<dbReference type="Pfam" id="PF00004">
    <property type="entry name" value="AAA"/>
    <property type="match status" value="1"/>
</dbReference>
<dbReference type="GO" id="GO:0016887">
    <property type="term" value="F:ATP hydrolysis activity"/>
    <property type="evidence" value="ECO:0000318"/>
    <property type="project" value="GO_Central"/>
</dbReference>
<dbReference type="SUPFAM" id="SSF52540">
    <property type="entry name" value="P-loop containing nucleoside triphosphate hydrolases"/>
    <property type="match status" value="1"/>
</dbReference>
<dbReference type="InterPro" id="IPR003593">
    <property type="entry name" value="AAA+_ATPase"/>
</dbReference>
<proteinExistence type="inferred from homology"/>
<evidence type="ECO:0000313" key="7">
    <source>
        <dbReference type="RefSeq" id="XP_035690462.1"/>
    </source>
</evidence>
<dbReference type="KEGG" id="bfo:118425612"/>
<evidence type="ECO:0000256" key="1">
    <source>
        <dbReference type="ARBA" id="ARBA00010378"/>
    </source>
</evidence>
<sequence>MDTALKRSLATLRMYQSQTPSAVASKRKKEDQEMVVVANCHFLDNEDVKTTYVLMKNASFSTSFQVSKAVTEMDLKNAVSAALVSKRPHLEGCGWCFVHKDPSRRQWYQEQSNDIEKDGAWLHKMYAVRGKKDVLAITLAIIEIHVPEDTPQQQATTTSQVAQVRGRGQVSAQDSQDERDVPTSTSTSSTPGPERCQDDKHTEKARDAKERPKQEGSKEKGNDFDILKEANNTAKAMFQMSSPLDAVLQTLVAMPGLVEALANINWSDATRRNEDRLGLRAFLQVLSFTALDKLHQGLCMTELLYVCNYFEGKVDNIADMFEGCIEYLVSLDNEGDESSISHLLDVLLCGMWTERGLQDHPQSYCHRLAGKVINLPSCVNSMLKDGGRPIKFSMTEKLPNMLCFLLPEAETANFDVKVKIKTFQEDDDDMEEEGFLVYDQFYVLAAVTSSSPPTVALFPVKKEDELTIFHNGKKVSFTAETRKVAKVVKQWMQQHAPRILLYVLQNSKGLHEESLPPEIASEHTERVRRFPGLPFTSDDFALTALKRKNQALKTLKSAGQVLEKVLAEKCFTVQDDLKEVFLKYAVSHLREMVCLPSSRYNCRPPRHLIFAGPPGTGKTSFARVFGEFLYRCDIVQKKEVKELRRDTIISGFVNQMESNMAKEVEEAVGHVLFVDEIYQLGEGREARKALEALMNRSYEPRSRTPILILGGYLEEIRENVFKINQGFASRFPEIIKFPPMSAHQLSAILETKLTESGRACIGLDRNRLEGAILAIPIGKRARSNARLCDSVITELSSMEPDIGLSILDTFEVSFDVLLEALDRIAQKGDCHSEQDKFEELVQACSKCKLCANHKKAAKKMEQPSE</sequence>
<keyword evidence="3" id="KW-0067">ATP-binding</keyword>
<feature type="compositionally biased region" description="Low complexity" evidence="4">
    <location>
        <begin position="151"/>
        <end position="164"/>
    </location>
</feature>
<evidence type="ECO:0000256" key="2">
    <source>
        <dbReference type="ARBA" id="ARBA00022741"/>
    </source>
</evidence>
<evidence type="ECO:0000256" key="4">
    <source>
        <dbReference type="SAM" id="MobiDB-lite"/>
    </source>
</evidence>
<protein>
    <submittedName>
        <fullName evidence="7">Uncharacterized protein LOC118425612 isoform X1</fullName>
    </submittedName>
</protein>
<comment type="similarity">
    <text evidence="1">Belongs to the CbxX/CfxQ family.</text>
</comment>
<gene>
    <name evidence="7" type="primary">LOC118425612</name>
</gene>
<dbReference type="CDD" id="cd00009">
    <property type="entry name" value="AAA"/>
    <property type="match status" value="1"/>
</dbReference>
<keyword evidence="2" id="KW-0547">Nucleotide-binding</keyword>
<dbReference type="SMART" id="SM00382">
    <property type="entry name" value="AAA"/>
    <property type="match status" value="1"/>
</dbReference>
<organism evidence="6 7">
    <name type="scientific">Branchiostoma floridae</name>
    <name type="common">Florida lancelet</name>
    <name type="synonym">Amphioxus</name>
    <dbReference type="NCBI Taxonomy" id="7739"/>
    <lineage>
        <taxon>Eukaryota</taxon>
        <taxon>Metazoa</taxon>
        <taxon>Chordata</taxon>
        <taxon>Cephalochordata</taxon>
        <taxon>Leptocardii</taxon>
        <taxon>Amphioxiformes</taxon>
        <taxon>Branchiostomatidae</taxon>
        <taxon>Branchiostoma</taxon>
    </lineage>
</organism>
<dbReference type="PANTHER" id="PTHR43392:SF2">
    <property type="entry name" value="AAA-TYPE ATPASE FAMILY PROTEIN _ ANKYRIN REPEAT FAMILY PROTEIN"/>
    <property type="match status" value="1"/>
</dbReference>
<dbReference type="PANTHER" id="PTHR43392">
    <property type="entry name" value="AAA-TYPE ATPASE FAMILY PROTEIN / ANKYRIN REPEAT FAMILY PROTEIN"/>
    <property type="match status" value="1"/>
</dbReference>
<name>A0A9J7LWJ7_BRAFL</name>
<evidence type="ECO:0000313" key="6">
    <source>
        <dbReference type="Proteomes" id="UP000001554"/>
    </source>
</evidence>
<accession>A0A9J7LWJ7</accession>
<dbReference type="InterPro" id="IPR050773">
    <property type="entry name" value="CbxX/CfxQ_RuBisCO_ESX"/>
</dbReference>
<dbReference type="Gene3D" id="3.40.50.300">
    <property type="entry name" value="P-loop containing nucleotide triphosphate hydrolases"/>
    <property type="match status" value="1"/>
</dbReference>
<dbReference type="RefSeq" id="XP_035690462.1">
    <property type="nucleotide sequence ID" value="XM_035834569.1"/>
</dbReference>
<dbReference type="Proteomes" id="UP000001554">
    <property type="component" value="Chromosome 11"/>
</dbReference>
<keyword evidence="6" id="KW-1185">Reference proteome</keyword>
<dbReference type="InterPro" id="IPR003959">
    <property type="entry name" value="ATPase_AAA_core"/>
</dbReference>
<dbReference type="InterPro" id="IPR000641">
    <property type="entry name" value="CbxX/CfxQ"/>
</dbReference>
<dbReference type="InterPro" id="IPR027417">
    <property type="entry name" value="P-loop_NTPase"/>
</dbReference>
<dbReference type="AlphaFoldDB" id="A0A9J7LWJ7"/>
<reference evidence="6" key="1">
    <citation type="journal article" date="2020" name="Nat. Ecol. Evol.">
        <title>Deeply conserved synteny resolves early events in vertebrate evolution.</title>
        <authorList>
            <person name="Simakov O."/>
            <person name="Marletaz F."/>
            <person name="Yue J.X."/>
            <person name="O'Connell B."/>
            <person name="Jenkins J."/>
            <person name="Brandt A."/>
            <person name="Calef R."/>
            <person name="Tung C.H."/>
            <person name="Huang T.K."/>
            <person name="Schmutz J."/>
            <person name="Satoh N."/>
            <person name="Yu J.K."/>
            <person name="Putnam N.H."/>
            <person name="Green R.E."/>
            <person name="Rokhsar D.S."/>
        </authorList>
    </citation>
    <scope>NUCLEOTIDE SEQUENCE [LARGE SCALE GENOMIC DNA]</scope>
    <source>
        <strain evidence="6">S238N-H82</strain>
    </source>
</reference>
<dbReference type="GO" id="GO:0005524">
    <property type="term" value="F:ATP binding"/>
    <property type="evidence" value="ECO:0007669"/>
    <property type="project" value="UniProtKB-KW"/>
</dbReference>
<dbReference type="OrthoDB" id="10063076at2759"/>
<feature type="domain" description="AAA+ ATPase" evidence="5">
    <location>
        <begin position="604"/>
        <end position="741"/>
    </location>
</feature>
<reference evidence="7" key="2">
    <citation type="submission" date="2025-08" db="UniProtKB">
        <authorList>
            <consortium name="RefSeq"/>
        </authorList>
    </citation>
    <scope>IDENTIFICATION</scope>
    <source>
        <strain evidence="7">S238N-H82</strain>
        <tissue evidence="7">Testes</tissue>
    </source>
</reference>